<feature type="transmembrane region" description="Helical" evidence="1">
    <location>
        <begin position="198"/>
        <end position="214"/>
    </location>
</feature>
<evidence type="ECO:0000313" key="3">
    <source>
        <dbReference type="Proteomes" id="UP000509782"/>
    </source>
</evidence>
<feature type="transmembrane region" description="Helical" evidence="1">
    <location>
        <begin position="284"/>
        <end position="301"/>
    </location>
</feature>
<feature type="transmembrane region" description="Helical" evidence="1">
    <location>
        <begin position="125"/>
        <end position="145"/>
    </location>
</feature>
<protein>
    <submittedName>
        <fullName evidence="2">Uncharacterized protein</fullName>
    </submittedName>
</protein>
<feature type="transmembrane region" description="Helical" evidence="1">
    <location>
        <begin position="421"/>
        <end position="439"/>
    </location>
</feature>
<feature type="transmembrane region" description="Helical" evidence="1">
    <location>
        <begin position="392"/>
        <end position="414"/>
    </location>
</feature>
<organism evidence="2 3">
    <name type="scientific">Achromobacter denitrificans</name>
    <name type="common">Alcaligenes denitrificans</name>
    <dbReference type="NCBI Taxonomy" id="32002"/>
    <lineage>
        <taxon>Bacteria</taxon>
        <taxon>Pseudomonadati</taxon>
        <taxon>Pseudomonadota</taxon>
        <taxon>Betaproteobacteria</taxon>
        <taxon>Burkholderiales</taxon>
        <taxon>Alcaligenaceae</taxon>
        <taxon>Achromobacter</taxon>
    </lineage>
</organism>
<feature type="transmembrane region" description="Helical" evidence="1">
    <location>
        <begin position="92"/>
        <end position="113"/>
    </location>
</feature>
<feature type="transmembrane region" description="Helical" evidence="1">
    <location>
        <begin position="308"/>
        <end position="326"/>
    </location>
</feature>
<name>A0A6N0JTZ9_ACHDE</name>
<feature type="transmembrane region" description="Helical" evidence="1">
    <location>
        <begin position="338"/>
        <end position="359"/>
    </location>
</feature>
<gene>
    <name evidence="2" type="ORF">FOC81_29020</name>
</gene>
<reference evidence="2 3" key="1">
    <citation type="submission" date="2020-05" db="EMBL/GenBank/DDBJ databases">
        <title>FDA dAtabase for Regulatory Grade micrObial Sequences (FDA-ARGOS): Supporting development and validation of Infectious Disease Dx tests.</title>
        <authorList>
            <person name="Sproer C."/>
            <person name="Gronow S."/>
            <person name="Severitt S."/>
            <person name="Schroder I."/>
            <person name="Tallon L."/>
            <person name="Sadzewicz L."/>
            <person name="Zhao X."/>
            <person name="Vavikolanu K."/>
            <person name="Mehta A."/>
            <person name="Aluvathingal J."/>
            <person name="Nadendla S."/>
            <person name="Myers T."/>
            <person name="Yan Y."/>
            <person name="Sichtig H."/>
        </authorList>
    </citation>
    <scope>NUCLEOTIDE SEQUENCE [LARGE SCALE GENOMIC DNA]</scope>
    <source>
        <strain evidence="2 3">FDAARGOS_787</strain>
    </source>
</reference>
<sequence>MGADMQDANKQEYGIVDRRLNGSELWLLSFAAGSTLLLLGWVLRYGNYGFEFTDEGYYAVWIRNPFLYDWSTTQFGFIYHPLYLMAGGNLSILRWINLIITFFLASCAFYTAIKESASHKSEVNWPIFIVSASFGVASLAYLNLWIATPSYNTLALQALLIMAIGFALSESVPTRSSLLGWTLIGVGAWLAFMAKPPTAVLLVPCFILYILLAGKIKFRLVLIPACTAAILLLLSALVIDGSLVGFVQRLRLAAEFSNLSGAGYSLHQLLRLDEFEFSDTEREFLAAMTAVAFIVAILTASTRPWLKACACLLTGALFGVICWQSWGSEQTVVRLGKFQGLMLWAPAFAGGLLALVALIGRYARRIPLRFVALALIFLVFPYIYAFGTNGNYWQAASSAAVFWILAGVIAARCATQGGGRWVGLIPLSLAAQVIVALLLQNGMERPYRQNQALRLHTSVVAVDPSGPPLIVSKEYGAYIDEVKVLAAQAGFTPRTPMIDLTGQSPGILYVLRAESLGYPWIAGGYPGSVAVARGSLGRVSCSQLGNAWLLTEPEGPRAIPTTVLEDWGGNLDGDYELVASWRTAAGAGDYKDQRLQQLYRPIRSDSSATQACTIARSDRKR</sequence>
<keyword evidence="1" id="KW-0472">Membrane</keyword>
<evidence type="ECO:0000313" key="2">
    <source>
        <dbReference type="EMBL" id="QKQ50537.1"/>
    </source>
</evidence>
<dbReference type="EMBL" id="CP054569">
    <property type="protein sequence ID" value="QKQ50537.1"/>
    <property type="molecule type" value="Genomic_DNA"/>
</dbReference>
<feature type="transmembrane region" description="Helical" evidence="1">
    <location>
        <begin position="366"/>
        <end position="386"/>
    </location>
</feature>
<proteinExistence type="predicted"/>
<dbReference type="Proteomes" id="UP000509782">
    <property type="component" value="Chromosome"/>
</dbReference>
<feature type="transmembrane region" description="Helical" evidence="1">
    <location>
        <begin position="25"/>
        <end position="43"/>
    </location>
</feature>
<dbReference type="AlphaFoldDB" id="A0A6N0JTZ9"/>
<keyword evidence="1" id="KW-0812">Transmembrane</keyword>
<keyword evidence="1" id="KW-1133">Transmembrane helix</keyword>
<accession>A0A6N0JTZ9</accession>
<dbReference type="RefSeq" id="WP_174717271.1">
    <property type="nucleotide sequence ID" value="NZ_CP054569.1"/>
</dbReference>
<feature type="transmembrane region" description="Helical" evidence="1">
    <location>
        <begin position="151"/>
        <end position="169"/>
    </location>
</feature>
<evidence type="ECO:0000256" key="1">
    <source>
        <dbReference type="SAM" id="Phobius"/>
    </source>
</evidence>
<feature type="transmembrane region" description="Helical" evidence="1">
    <location>
        <begin position="221"/>
        <end position="239"/>
    </location>
</feature>